<organism evidence="1 2">
    <name type="scientific">Rhizobium gallicum</name>
    <dbReference type="NCBI Taxonomy" id="56730"/>
    <lineage>
        <taxon>Bacteria</taxon>
        <taxon>Pseudomonadati</taxon>
        <taxon>Pseudomonadota</taxon>
        <taxon>Alphaproteobacteria</taxon>
        <taxon>Hyphomicrobiales</taxon>
        <taxon>Rhizobiaceae</taxon>
        <taxon>Rhizobium/Agrobacterium group</taxon>
        <taxon>Rhizobium</taxon>
    </lineage>
</organism>
<keyword evidence="1" id="KW-0614">Plasmid</keyword>
<proteinExistence type="predicted"/>
<evidence type="ECO:0000313" key="2">
    <source>
        <dbReference type="Proteomes" id="UP000184749"/>
    </source>
</evidence>
<dbReference type="AlphaFoldDB" id="A0A1L5NTW6"/>
<evidence type="ECO:0000313" key="1">
    <source>
        <dbReference type="EMBL" id="APO71345.1"/>
    </source>
</evidence>
<accession>A0A1L5NTW6</accession>
<sequence>MDCHDRNHFRVQPQIRAISAAVHPTTLQFVSIPVVEIGTDHASDVGDRARFPSLTES</sequence>
<dbReference type="Proteomes" id="UP000184749">
    <property type="component" value="Plasmid pRgalIE4872d"/>
</dbReference>
<reference evidence="1 2" key="1">
    <citation type="submission" date="2016-09" db="EMBL/GenBank/DDBJ databases">
        <title>The complete genome sequences of Rhizobium gallicum, symbiovars gallicum and phaseoli, symbionts associated to common bean (Phaseolus vulgaris).</title>
        <authorList>
            <person name="Bustos P."/>
            <person name="Santamaria R.I."/>
            <person name="Perez-Carrascal O.M."/>
            <person name="Juarez S."/>
            <person name="Lozano L."/>
            <person name="Martinez-Flores I."/>
            <person name="Martinez-Romero E."/>
            <person name="Cevallos M."/>
            <person name="Romero D."/>
            <person name="Davila G."/>
            <person name="Gonzalez V."/>
        </authorList>
    </citation>
    <scope>NUCLEOTIDE SEQUENCE [LARGE SCALE GENOMIC DNA]</scope>
    <source>
        <strain evidence="1 2">IE4872</strain>
        <plasmid evidence="2">prgalie4872d</plasmid>
    </source>
</reference>
<name>A0A1L5NTW6_9HYPH</name>
<protein>
    <submittedName>
        <fullName evidence="1">Uncharacterized protein</fullName>
    </submittedName>
</protein>
<dbReference type="EMBL" id="CP017105">
    <property type="protein sequence ID" value="APO71345.1"/>
    <property type="molecule type" value="Genomic_DNA"/>
</dbReference>
<geneLocation type="plasmid" evidence="2">
    <name>prgalie4872d</name>
</geneLocation>
<gene>
    <name evidence="1" type="ORF">IE4872_PD00815</name>
</gene>